<evidence type="ECO:0000256" key="2">
    <source>
        <dbReference type="ARBA" id="ARBA00022525"/>
    </source>
</evidence>
<evidence type="ECO:0000256" key="3">
    <source>
        <dbReference type="ARBA" id="ARBA00023044"/>
    </source>
</evidence>
<proteinExistence type="predicted"/>
<dbReference type="EMBL" id="KU255415">
    <property type="protein sequence ID" value="AND73817.1"/>
    <property type="molecule type" value="Genomic_DNA"/>
</dbReference>
<dbReference type="InterPro" id="IPR009233">
    <property type="entry name" value="Competence_ComX_Bacillus"/>
</dbReference>
<keyword evidence="3" id="KW-0588">Pheromone</keyword>
<evidence type="ECO:0000313" key="10">
    <source>
        <dbReference type="EMBL" id="AND73817.1"/>
    </source>
</evidence>
<name>A0A172PWX1_BACIU</name>
<keyword evidence="2" id="KW-0964">Secreted</keyword>
<keyword evidence="4" id="KW-0178">Competence</keyword>
<dbReference type="GO" id="GO:0030420">
    <property type="term" value="P:establishment of competence for transformation"/>
    <property type="evidence" value="ECO:0007669"/>
    <property type="project" value="UniProtKB-KW"/>
</dbReference>
<dbReference type="Pfam" id="PF05952">
    <property type="entry name" value="ComX"/>
    <property type="match status" value="1"/>
</dbReference>
<evidence type="ECO:0000256" key="5">
    <source>
        <dbReference type="ARBA" id="ARBA00023288"/>
    </source>
</evidence>
<reference evidence="10" key="1">
    <citation type="submission" date="2015-12" db="EMBL/GenBank/DDBJ databases">
        <title>An analysis of the mechanism of high-level production by Bacillus subtilis of the lipopeptide antibiotic iturin A.</title>
        <authorList>
            <person name="Zhang Z."/>
        </authorList>
    </citation>
    <scope>NUCLEOTIDE SEQUENCE</scope>
    <source>
        <strain evidence="10">ZK</strain>
    </source>
</reference>
<evidence type="ECO:0000256" key="1">
    <source>
        <dbReference type="ARBA" id="ARBA00004613"/>
    </source>
</evidence>
<comment type="subunit">
    <text evidence="7">Interacts directly with the sensor histidine kinase ComP and stimulates its activity.</text>
</comment>
<dbReference type="GO" id="GO:0005576">
    <property type="term" value="C:extracellular region"/>
    <property type="evidence" value="ECO:0007669"/>
    <property type="project" value="UniProtKB-SubCell"/>
</dbReference>
<dbReference type="AlphaFoldDB" id="A0A172PWX1"/>
<sequence length="54" mass="5919">MQEIVGYLTKNPEVLNKVIEGNASLIGVSQDQTDCVINAFKGIDVISFGGDWKY</sequence>
<protein>
    <recommendedName>
        <fullName evidence="8">ComX pheromone</fullName>
    </recommendedName>
    <alternativeName>
        <fullName evidence="9">Competence pheromone</fullName>
    </alternativeName>
</protein>
<evidence type="ECO:0000256" key="4">
    <source>
        <dbReference type="ARBA" id="ARBA00023287"/>
    </source>
</evidence>
<comment type="subcellular location">
    <subcellularLocation>
        <location evidence="1">Secreted</location>
    </subcellularLocation>
</comment>
<accession>A0A172PWX1</accession>
<evidence type="ECO:0000256" key="9">
    <source>
        <dbReference type="ARBA" id="ARBA00030321"/>
    </source>
</evidence>
<evidence type="ECO:0000256" key="8">
    <source>
        <dbReference type="ARBA" id="ARBA00029545"/>
    </source>
</evidence>
<evidence type="ECO:0000256" key="6">
    <source>
        <dbReference type="ARBA" id="ARBA00023289"/>
    </source>
</evidence>
<dbReference type="GO" id="GO:0005186">
    <property type="term" value="F:pheromone activity"/>
    <property type="evidence" value="ECO:0007669"/>
    <property type="project" value="UniProtKB-KW"/>
</dbReference>
<keyword evidence="6" id="KW-0636">Prenylation</keyword>
<evidence type="ECO:0000256" key="7">
    <source>
        <dbReference type="ARBA" id="ARBA00029483"/>
    </source>
</evidence>
<organism evidence="10">
    <name type="scientific">Bacillus subtilis</name>
    <dbReference type="NCBI Taxonomy" id="1423"/>
    <lineage>
        <taxon>Bacteria</taxon>
        <taxon>Bacillati</taxon>
        <taxon>Bacillota</taxon>
        <taxon>Bacilli</taxon>
        <taxon>Bacillales</taxon>
        <taxon>Bacillaceae</taxon>
        <taxon>Bacillus</taxon>
    </lineage>
</organism>
<keyword evidence="5" id="KW-0449">Lipoprotein</keyword>